<evidence type="ECO:0000256" key="1">
    <source>
        <dbReference type="ARBA" id="ARBA00022679"/>
    </source>
</evidence>
<dbReference type="PANTHER" id="PTHR45947">
    <property type="entry name" value="SULFOQUINOVOSYL TRANSFERASE SQD2"/>
    <property type="match status" value="1"/>
</dbReference>
<dbReference type="Proteomes" id="UP001560045">
    <property type="component" value="Unassembled WGS sequence"/>
</dbReference>
<protein>
    <submittedName>
        <fullName evidence="3">Glycosyltransferase</fullName>
        <ecNumber evidence="3">2.4.-.-</ecNumber>
    </submittedName>
</protein>
<comment type="caution">
    <text evidence="3">The sequence shown here is derived from an EMBL/GenBank/DDBJ whole genome shotgun (WGS) entry which is preliminary data.</text>
</comment>
<dbReference type="SUPFAM" id="SSF53756">
    <property type="entry name" value="UDP-Glycosyltransferase/glycogen phosphorylase"/>
    <property type="match status" value="1"/>
</dbReference>
<feature type="domain" description="Glycosyl transferase family 1" evidence="2">
    <location>
        <begin position="203"/>
        <end position="337"/>
    </location>
</feature>
<keyword evidence="4" id="KW-1185">Reference proteome</keyword>
<evidence type="ECO:0000313" key="4">
    <source>
        <dbReference type="Proteomes" id="UP001560045"/>
    </source>
</evidence>
<evidence type="ECO:0000313" key="3">
    <source>
        <dbReference type="EMBL" id="MEX5719286.1"/>
    </source>
</evidence>
<dbReference type="PANTHER" id="PTHR45947:SF3">
    <property type="entry name" value="SULFOQUINOVOSYL TRANSFERASE SQD2"/>
    <property type="match status" value="1"/>
</dbReference>
<dbReference type="Pfam" id="PF00534">
    <property type="entry name" value="Glycos_transf_1"/>
    <property type="match status" value="1"/>
</dbReference>
<reference evidence="3 4" key="1">
    <citation type="submission" date="2024-06" db="EMBL/GenBank/DDBJ databases">
        <title>Draft genome sequence of Geodermatophilus badlandi, a novel member of the Geodermatophilaceae isolated from badland sedimentary rocks in the Red desert, Wyoming, USA.</title>
        <authorList>
            <person name="Ben Tekaya S."/>
            <person name="Nouioui I."/>
            <person name="Flores G.M."/>
            <person name="Shaal M.N."/>
            <person name="Bredoire F."/>
            <person name="Basile F."/>
            <person name="Van Diepen L."/>
            <person name="Ward N.L."/>
        </authorList>
    </citation>
    <scope>NUCLEOTIDE SEQUENCE [LARGE SCALE GENOMIC DNA]</scope>
    <source>
        <strain evidence="3 4">WL48A</strain>
    </source>
</reference>
<dbReference type="Gene3D" id="3.40.50.2000">
    <property type="entry name" value="Glycogen Phosphorylase B"/>
    <property type="match status" value="2"/>
</dbReference>
<keyword evidence="3" id="KW-0328">Glycosyltransferase</keyword>
<dbReference type="EC" id="2.4.-.-" evidence="3"/>
<gene>
    <name evidence="3" type="ORF">ABQ292_13025</name>
</gene>
<proteinExistence type="predicted"/>
<evidence type="ECO:0000259" key="2">
    <source>
        <dbReference type="Pfam" id="PF00534"/>
    </source>
</evidence>
<name>A0ABV3XHT1_9ACTN</name>
<accession>A0ABV3XHT1</accession>
<sequence>MDLDPREWTISHDFAFVSGGAEWVTRCLSELVLPGAPVRFIGADDDVVRHFGVPRGPDLLGALPVTRWNHRWLAPLYPVLLRRARPAAGHLLASSYAFCHVVPSTGMKVVYCHSPLRHAWSGAAMYTKGGSLPVRMATRLLGGYFRHADQRAAESVTAFIATSRAVRDRIHLAYGVADAPIVPPPFDERVFTFDADAVRDGFLWVGRIAEPYKRLSLAIEVMRDMPNKTLTVVGEGRDRARLQRTAPSNVRFLGWRSAHDLVDLYRSSEGLFFPGEDDFGIVPVEAMACGTPVIAYRAGGALDTVEEGFSGVFFDTPSVESLGQAIKELLAQDWDHAEVASRTSQVYSRLAFQQRMTDTLRGVVGDRDR</sequence>
<dbReference type="RefSeq" id="WP_369206973.1">
    <property type="nucleotide sequence ID" value="NZ_JBFNXQ010000037.1"/>
</dbReference>
<dbReference type="InterPro" id="IPR001296">
    <property type="entry name" value="Glyco_trans_1"/>
</dbReference>
<keyword evidence="1 3" id="KW-0808">Transferase</keyword>
<organism evidence="3 4">
    <name type="scientific">Geodermatophilus maliterrae</name>
    <dbReference type="NCBI Taxonomy" id="3162531"/>
    <lineage>
        <taxon>Bacteria</taxon>
        <taxon>Bacillati</taxon>
        <taxon>Actinomycetota</taxon>
        <taxon>Actinomycetes</taxon>
        <taxon>Geodermatophilales</taxon>
        <taxon>Geodermatophilaceae</taxon>
        <taxon>Geodermatophilus</taxon>
    </lineage>
</organism>
<dbReference type="GO" id="GO:0016757">
    <property type="term" value="F:glycosyltransferase activity"/>
    <property type="evidence" value="ECO:0007669"/>
    <property type="project" value="UniProtKB-KW"/>
</dbReference>
<dbReference type="InterPro" id="IPR050194">
    <property type="entry name" value="Glycosyltransferase_grp1"/>
</dbReference>
<dbReference type="EMBL" id="JBFNXQ010000037">
    <property type="protein sequence ID" value="MEX5719286.1"/>
    <property type="molecule type" value="Genomic_DNA"/>
</dbReference>